<dbReference type="InterPro" id="IPR028994">
    <property type="entry name" value="Integrin_alpha_N"/>
</dbReference>
<evidence type="ECO:0008006" key="3">
    <source>
        <dbReference type="Google" id="ProtNLM"/>
    </source>
</evidence>
<dbReference type="SUPFAM" id="SSF69318">
    <property type="entry name" value="Integrin alpha N-terminal domain"/>
    <property type="match status" value="1"/>
</dbReference>
<dbReference type="PANTHER" id="PTHR36220">
    <property type="entry name" value="UNNAMED PRODUCT"/>
    <property type="match status" value="1"/>
</dbReference>
<reference evidence="1 2" key="1">
    <citation type="submission" date="2016-10" db="EMBL/GenBank/DDBJ databases">
        <authorList>
            <person name="de Groot N.N."/>
        </authorList>
    </citation>
    <scope>NUCLEOTIDE SEQUENCE [LARGE SCALE GENOMIC DNA]</scope>
    <source>
        <strain evidence="1 2">DSM 21800</strain>
    </source>
</reference>
<evidence type="ECO:0000313" key="2">
    <source>
        <dbReference type="Proteomes" id="UP000199103"/>
    </source>
</evidence>
<name>A0A1H1Z569_9ACTN</name>
<dbReference type="Gene3D" id="2.130.10.130">
    <property type="entry name" value="Integrin alpha, N-terminal"/>
    <property type="match status" value="2"/>
</dbReference>
<organism evidence="1 2">
    <name type="scientific">Microlunatus soli</name>
    <dbReference type="NCBI Taxonomy" id="630515"/>
    <lineage>
        <taxon>Bacteria</taxon>
        <taxon>Bacillati</taxon>
        <taxon>Actinomycetota</taxon>
        <taxon>Actinomycetes</taxon>
        <taxon>Propionibacteriales</taxon>
        <taxon>Propionibacteriaceae</taxon>
        <taxon>Microlunatus</taxon>
    </lineage>
</organism>
<protein>
    <recommendedName>
        <fullName evidence="3">FG-GAP repeat-containing protein</fullName>
    </recommendedName>
</protein>
<proteinExistence type="predicted"/>
<dbReference type="RefSeq" id="WP_091528595.1">
    <property type="nucleotide sequence ID" value="NZ_LT629772.1"/>
</dbReference>
<evidence type="ECO:0000313" key="1">
    <source>
        <dbReference type="EMBL" id="SDT28901.1"/>
    </source>
</evidence>
<dbReference type="EMBL" id="LT629772">
    <property type="protein sequence ID" value="SDT28901.1"/>
    <property type="molecule type" value="Genomic_DNA"/>
</dbReference>
<accession>A0A1H1Z569</accession>
<gene>
    <name evidence="1" type="ORF">SAMN04489812_4994</name>
</gene>
<dbReference type="PANTHER" id="PTHR36220:SF1">
    <property type="entry name" value="GAMMA TUBULIN COMPLEX COMPONENT C-TERMINAL DOMAIN-CONTAINING PROTEIN"/>
    <property type="match status" value="1"/>
</dbReference>
<keyword evidence="2" id="KW-1185">Reference proteome</keyword>
<dbReference type="STRING" id="630515.SAMN04489812_4994"/>
<dbReference type="OrthoDB" id="344301at2"/>
<dbReference type="AlphaFoldDB" id="A0A1H1Z569"/>
<dbReference type="Proteomes" id="UP000199103">
    <property type="component" value="Chromosome I"/>
</dbReference>
<sequence>MINANQNRDKSSTRHRLAAAALASTLVIAGLIIGAPRAAAEPECLRASYDFDGDYRTDPVIGAPGASGRSGTVQVRITNEDREKVVRLQGPNGFGSSVGQLSSYVNEGDDRLCSQLVVGSPQETVDGKAAAGAVYVYAWDGDEFVQRGRYTQGHDGVPGTAQAGARFGATVASATRLHDEVDPRSRRLYVGAPGQDVSSVADAGSVTSFRLGTADRPAAEDGKIISYASAGVPGAPTPHGALGAALSVSHGVVAIGAPGQAVGGVAAGAALIMAEDDAAPFAPRQLSQSTSGVPGSSERGDRFGAAIELAGQEGDAVIPLVVGVPGEDLSSVADAGSAVNVPIRIDSGAPVPVSTGWNQDSSDLAGTAEAGDAFGSAITSVLIGDNWEFIIGIPGEDINGHRDAGMVQVIGDDDFGLSQSSSGIPGGNENGDRFGAALAGGVIGVPGENAGSGAVIYRGPAGDSDPVRWLAPSTNADRYGSAVAP</sequence>